<evidence type="ECO:0000256" key="5">
    <source>
        <dbReference type="ARBA" id="ARBA00023458"/>
    </source>
</evidence>
<dbReference type="Proteomes" id="UP000277294">
    <property type="component" value="Unassembled WGS sequence"/>
</dbReference>
<dbReference type="InterPro" id="IPR004753">
    <property type="entry name" value="MreB"/>
</dbReference>
<evidence type="ECO:0000256" key="3">
    <source>
        <dbReference type="ARBA" id="ARBA00022840"/>
    </source>
</evidence>
<organism evidence="8 9">
    <name type="scientific">Pigmentiphaga humi</name>
    <dbReference type="NCBI Taxonomy" id="2478468"/>
    <lineage>
        <taxon>Bacteria</taxon>
        <taxon>Pseudomonadati</taxon>
        <taxon>Pseudomonadota</taxon>
        <taxon>Betaproteobacteria</taxon>
        <taxon>Burkholderiales</taxon>
        <taxon>Alcaligenaceae</taxon>
        <taxon>Pigmentiphaga</taxon>
    </lineage>
</organism>
<evidence type="ECO:0000256" key="6">
    <source>
        <dbReference type="ARBA" id="ARBA00067319"/>
    </source>
</evidence>
<dbReference type="NCBIfam" id="TIGR00904">
    <property type="entry name" value="mreB"/>
    <property type="match status" value="1"/>
</dbReference>
<evidence type="ECO:0000256" key="4">
    <source>
        <dbReference type="ARBA" id="ARBA00022960"/>
    </source>
</evidence>
<dbReference type="GO" id="GO:0005524">
    <property type="term" value="F:ATP binding"/>
    <property type="evidence" value="ECO:0007669"/>
    <property type="project" value="UniProtKB-KW"/>
</dbReference>
<evidence type="ECO:0000313" key="9">
    <source>
        <dbReference type="Proteomes" id="UP000277294"/>
    </source>
</evidence>
<dbReference type="NCBIfam" id="NF010539">
    <property type="entry name" value="PRK13927.1"/>
    <property type="match status" value="1"/>
</dbReference>
<keyword evidence="1 7" id="KW-0963">Cytoplasm</keyword>
<comment type="function">
    <text evidence="7">Forms membrane-associated dynamic filaments that are essential for cell shape determination. Acts by regulating cell wall synthesis and cell elongation, and thus cell shape. A feedback loop between cell geometry and MreB localization may maintain elongated cell shape by targeting cell wall growth to regions of negative cell wall curvature.</text>
</comment>
<feature type="binding site" evidence="7">
    <location>
        <begin position="169"/>
        <end position="171"/>
    </location>
    <ligand>
        <name>ATP</name>
        <dbReference type="ChEBI" id="CHEBI:30616"/>
    </ligand>
</feature>
<comment type="subunit">
    <text evidence="7">Forms polymers.</text>
</comment>
<reference evidence="8 9" key="1">
    <citation type="submission" date="2018-10" db="EMBL/GenBank/DDBJ databases">
        <authorList>
            <person name="Criscuolo A."/>
        </authorList>
    </citation>
    <scope>NUCLEOTIDE SEQUENCE [LARGE SCALE GENOMIC DNA]</scope>
    <source>
        <strain evidence="8">DnA1</strain>
    </source>
</reference>
<dbReference type="RefSeq" id="WP_124078132.1">
    <property type="nucleotide sequence ID" value="NZ_UWPJ01000008.1"/>
</dbReference>
<dbReference type="GO" id="GO:0000902">
    <property type="term" value="P:cell morphogenesis"/>
    <property type="evidence" value="ECO:0007669"/>
    <property type="project" value="InterPro"/>
</dbReference>
<evidence type="ECO:0000256" key="7">
    <source>
        <dbReference type="HAMAP-Rule" id="MF_02207"/>
    </source>
</evidence>
<dbReference type="Pfam" id="PF06723">
    <property type="entry name" value="MreB_Mbl"/>
    <property type="match status" value="1"/>
</dbReference>
<name>A0A3P4AZV0_9BURK</name>
<feature type="binding site" evidence="7">
    <location>
        <begin position="297"/>
        <end position="300"/>
    </location>
    <ligand>
        <name>ATP</name>
        <dbReference type="ChEBI" id="CHEBI:30616"/>
    </ligand>
</feature>
<keyword evidence="3 7" id="KW-0067">ATP-binding</keyword>
<feature type="binding site" evidence="7">
    <location>
        <begin position="217"/>
        <end position="220"/>
    </location>
    <ligand>
        <name>ATP</name>
        <dbReference type="ChEBI" id="CHEBI:30616"/>
    </ligand>
</feature>
<keyword evidence="4 7" id="KW-0133">Cell shape</keyword>
<dbReference type="HAMAP" id="MF_02207">
    <property type="entry name" value="MreB"/>
    <property type="match status" value="1"/>
</dbReference>
<dbReference type="Gene3D" id="3.30.420.40">
    <property type="match status" value="3"/>
</dbReference>
<dbReference type="PANTHER" id="PTHR42749:SF1">
    <property type="entry name" value="CELL SHAPE-DETERMINING PROTEIN MREB"/>
    <property type="match status" value="1"/>
</dbReference>
<dbReference type="GO" id="GO:0008360">
    <property type="term" value="P:regulation of cell shape"/>
    <property type="evidence" value="ECO:0007669"/>
    <property type="project" value="UniProtKB-UniRule"/>
</dbReference>
<dbReference type="EMBL" id="UWPJ01000008">
    <property type="protein sequence ID" value="VCU68866.1"/>
    <property type="molecule type" value="Genomic_DNA"/>
</dbReference>
<dbReference type="AlphaFoldDB" id="A0A3P4AZV0"/>
<dbReference type="InterPro" id="IPR043129">
    <property type="entry name" value="ATPase_NBD"/>
</dbReference>
<dbReference type="PRINTS" id="PR01652">
    <property type="entry name" value="SHAPEPROTEIN"/>
</dbReference>
<dbReference type="GO" id="GO:0005737">
    <property type="term" value="C:cytoplasm"/>
    <property type="evidence" value="ECO:0007669"/>
    <property type="project" value="UniProtKB-SubCell"/>
</dbReference>
<evidence type="ECO:0000313" key="8">
    <source>
        <dbReference type="EMBL" id="VCU68866.1"/>
    </source>
</evidence>
<comment type="similarity">
    <text evidence="5 7">Belongs to the FtsA/MreB family.</text>
</comment>
<evidence type="ECO:0000256" key="2">
    <source>
        <dbReference type="ARBA" id="ARBA00022741"/>
    </source>
</evidence>
<dbReference type="CDD" id="cd10225">
    <property type="entry name" value="ASKHA_NBD_MreB-like"/>
    <property type="match status" value="1"/>
</dbReference>
<keyword evidence="9" id="KW-1185">Reference proteome</keyword>
<feature type="binding site" evidence="7">
    <location>
        <begin position="19"/>
        <end position="21"/>
    </location>
    <ligand>
        <name>ATP</name>
        <dbReference type="ChEBI" id="CHEBI:30616"/>
    </ligand>
</feature>
<dbReference type="InterPro" id="IPR056546">
    <property type="entry name" value="MreB_MamK-like"/>
</dbReference>
<sequence length="347" mass="36865">MFSFLRSYFSNDLAIDLGTANTLIYVRSKGIVLNEPSVVAIRQEGGPSGKKTIQAVGKEAKQMLGRVPGNIEAIRPMKDGVIADFTVTEQMLKQFIRMVHPKGLFAPSPRIIICVPCGSTQVERRAIRESALGAGASQVFLIEEPMAAAIGAGLSVSDASGSMVVDIGGGTTEVAVISLGGMVYKGSVRVGGDKFDEAIVNYIRRNYGMLIGEPTAELIKKAIGSAFPGSEVKEMEVKGRNLSEGIPRSFTVSSNEILEALTDPLNQIVSAVKIALEQTPPELGADITEKGIMLTGGGALLRDLDRLLQEETGLPVLVAEDPLTCVVRGCGQALERMDKLGAIFTNE</sequence>
<accession>A0A3P4AZV0</accession>
<evidence type="ECO:0000256" key="1">
    <source>
        <dbReference type="ARBA" id="ARBA00022490"/>
    </source>
</evidence>
<gene>
    <name evidence="7 8" type="primary">mreB</name>
    <name evidence="8" type="ORF">PIGHUM_00925</name>
</gene>
<keyword evidence="2 7" id="KW-0547">Nucleotide-binding</keyword>
<dbReference type="FunFam" id="3.30.420.40:FF:000016">
    <property type="entry name" value="Rod shape-determining protein mreB"/>
    <property type="match status" value="1"/>
</dbReference>
<dbReference type="OrthoDB" id="9768127at2"/>
<proteinExistence type="inferred from homology"/>
<dbReference type="PANTHER" id="PTHR42749">
    <property type="entry name" value="CELL SHAPE-DETERMINING PROTEIN MREB"/>
    <property type="match status" value="1"/>
</dbReference>
<comment type="subcellular location">
    <subcellularLocation>
        <location evidence="7">Cytoplasm</location>
    </subcellularLocation>
    <text evidence="7">Membrane-associated.</text>
</comment>
<dbReference type="SUPFAM" id="SSF53067">
    <property type="entry name" value="Actin-like ATPase domain"/>
    <property type="match status" value="2"/>
</dbReference>
<protein>
    <recommendedName>
        <fullName evidence="6 7">Cell shape-determining protein MreB</fullName>
    </recommendedName>
</protein>